<evidence type="ECO:0000256" key="1">
    <source>
        <dbReference type="ARBA" id="ARBA00004613"/>
    </source>
</evidence>
<feature type="domain" description="NodB homology" evidence="3">
    <location>
        <begin position="80"/>
        <end position="249"/>
    </location>
</feature>
<dbReference type="PANTHER" id="PTHR34216">
    <property type="match status" value="1"/>
</dbReference>
<dbReference type="AlphaFoldDB" id="A0A2N0Z5X4"/>
<keyword evidence="5" id="KW-1185">Reference proteome</keyword>
<dbReference type="GO" id="GO:0016810">
    <property type="term" value="F:hydrolase activity, acting on carbon-nitrogen (but not peptide) bonds"/>
    <property type="evidence" value="ECO:0007669"/>
    <property type="project" value="InterPro"/>
</dbReference>
<gene>
    <name evidence="4" type="ORF">CWS01_04815</name>
</gene>
<evidence type="ECO:0000313" key="5">
    <source>
        <dbReference type="Proteomes" id="UP000233375"/>
    </source>
</evidence>
<comment type="caution">
    <text evidence="4">The sequence shown here is derived from an EMBL/GenBank/DDBJ whole genome shotgun (WGS) entry which is preliminary data.</text>
</comment>
<dbReference type="Pfam" id="PF01522">
    <property type="entry name" value="Polysacc_deac_1"/>
    <property type="match status" value="1"/>
</dbReference>
<name>A0A2N0Z5X4_9BACI</name>
<reference evidence="4 5" key="1">
    <citation type="journal article" date="2003" name="Int. J. Syst. Evol. Microbiol.">
        <title>Bacillus nealsonii sp. nov., isolated from a spacecraft-assembly facility, whose spores are gamma-radiation resistant.</title>
        <authorList>
            <person name="Venkateswaran K."/>
            <person name="Kempf M."/>
            <person name="Chen F."/>
            <person name="Satomi M."/>
            <person name="Nicholson W."/>
            <person name="Kern R."/>
        </authorList>
    </citation>
    <scope>NUCLEOTIDE SEQUENCE [LARGE SCALE GENOMIC DNA]</scope>
    <source>
        <strain evidence="4 5">FO-92</strain>
    </source>
</reference>
<keyword evidence="2" id="KW-0732">Signal</keyword>
<dbReference type="CDD" id="cd10918">
    <property type="entry name" value="CE4_NodB_like_5s_6s"/>
    <property type="match status" value="1"/>
</dbReference>
<dbReference type="EMBL" id="PISE01000010">
    <property type="protein sequence ID" value="PKG24884.1"/>
    <property type="molecule type" value="Genomic_DNA"/>
</dbReference>
<dbReference type="PANTHER" id="PTHR34216:SF3">
    <property type="entry name" value="POLY-BETA-1,6-N-ACETYL-D-GLUCOSAMINE N-DEACETYLASE"/>
    <property type="match status" value="1"/>
</dbReference>
<sequence>MKKIVVAFVCLVIFILPSQVLAQRKIPILVYHSIDEFHGHGSKELYVTPDNFKKQMLYLRDHNFTLLTFDRWQDRHKVNNPIFITFDDGYKNNLNAFAIFQQLKNEQFTPTGTMFVISDFIGRSNRLSKEDLKKMADSKIISIQSHTATHPDLTKIKQIEYELKESKEKIEKITGKPVIALSYPYGTADDNIINETKKYYLFGLTTTPESFYEKGIKDELYLLPRLYVKYSTTLNEFAKIVGNEATKTR</sequence>
<dbReference type="GO" id="GO:0005576">
    <property type="term" value="C:extracellular region"/>
    <property type="evidence" value="ECO:0007669"/>
    <property type="project" value="UniProtKB-SubCell"/>
</dbReference>
<organism evidence="4 5">
    <name type="scientific">Niallia nealsonii</name>
    <dbReference type="NCBI Taxonomy" id="115979"/>
    <lineage>
        <taxon>Bacteria</taxon>
        <taxon>Bacillati</taxon>
        <taxon>Bacillota</taxon>
        <taxon>Bacilli</taxon>
        <taxon>Bacillales</taxon>
        <taxon>Bacillaceae</taxon>
        <taxon>Niallia</taxon>
    </lineage>
</organism>
<dbReference type="InterPro" id="IPR002509">
    <property type="entry name" value="NODB_dom"/>
</dbReference>
<dbReference type="InterPro" id="IPR011330">
    <property type="entry name" value="Glyco_hydro/deAcase_b/a-brl"/>
</dbReference>
<evidence type="ECO:0000259" key="3">
    <source>
        <dbReference type="PROSITE" id="PS51677"/>
    </source>
</evidence>
<evidence type="ECO:0000256" key="2">
    <source>
        <dbReference type="ARBA" id="ARBA00022729"/>
    </source>
</evidence>
<protein>
    <submittedName>
        <fullName evidence="4">Polysaccharide deacetylase</fullName>
    </submittedName>
</protein>
<dbReference type="OrthoDB" id="9778320at2"/>
<accession>A0A2N0Z5X4</accession>
<dbReference type="Proteomes" id="UP000233375">
    <property type="component" value="Unassembled WGS sequence"/>
</dbReference>
<dbReference type="SUPFAM" id="SSF88713">
    <property type="entry name" value="Glycoside hydrolase/deacetylase"/>
    <property type="match status" value="1"/>
</dbReference>
<comment type="subcellular location">
    <subcellularLocation>
        <location evidence="1">Secreted</location>
    </subcellularLocation>
</comment>
<dbReference type="Gene3D" id="3.20.20.370">
    <property type="entry name" value="Glycoside hydrolase/deacetylase"/>
    <property type="match status" value="1"/>
</dbReference>
<dbReference type="InterPro" id="IPR051398">
    <property type="entry name" value="Polysacch_Deacetylase"/>
</dbReference>
<dbReference type="GO" id="GO:0005975">
    <property type="term" value="P:carbohydrate metabolic process"/>
    <property type="evidence" value="ECO:0007669"/>
    <property type="project" value="InterPro"/>
</dbReference>
<dbReference type="PROSITE" id="PS51677">
    <property type="entry name" value="NODB"/>
    <property type="match status" value="1"/>
</dbReference>
<proteinExistence type="predicted"/>
<dbReference type="RefSeq" id="WP_101175914.1">
    <property type="nucleotide sequence ID" value="NZ_PISE01000010.1"/>
</dbReference>
<evidence type="ECO:0000313" key="4">
    <source>
        <dbReference type="EMBL" id="PKG24884.1"/>
    </source>
</evidence>